<dbReference type="GO" id="GO:0005886">
    <property type="term" value="C:plasma membrane"/>
    <property type="evidence" value="ECO:0007669"/>
    <property type="project" value="UniProtKB-SubCell"/>
</dbReference>
<dbReference type="AlphaFoldDB" id="A0A918KA14"/>
<dbReference type="InterPro" id="IPR023346">
    <property type="entry name" value="Lysozyme-like_dom_sf"/>
</dbReference>
<dbReference type="Gene3D" id="3.40.710.10">
    <property type="entry name" value="DD-peptidase/beta-lactamase superfamily"/>
    <property type="match status" value="1"/>
</dbReference>
<keyword evidence="30" id="KW-1185">Reference proteome</keyword>
<dbReference type="GO" id="GO:0046677">
    <property type="term" value="P:response to antibiotic"/>
    <property type="evidence" value="ECO:0007669"/>
    <property type="project" value="UniProtKB-UniRule"/>
</dbReference>
<reference evidence="29" key="2">
    <citation type="submission" date="2020-09" db="EMBL/GenBank/DDBJ databases">
        <authorList>
            <person name="Sun Q."/>
            <person name="Kim S."/>
        </authorList>
    </citation>
    <scope>NUCLEOTIDE SEQUENCE</scope>
    <source>
        <strain evidence="29">KCTC 22169</strain>
    </source>
</reference>
<dbReference type="Pfam" id="PF00905">
    <property type="entry name" value="Transpeptidase"/>
    <property type="match status" value="1"/>
</dbReference>
<keyword evidence="18 23" id="KW-0961">Cell wall biogenesis/degradation</keyword>
<feature type="domain" description="Glycosyl transferase family 51" evidence="27">
    <location>
        <begin position="145"/>
        <end position="314"/>
    </location>
</feature>
<reference evidence="29" key="1">
    <citation type="journal article" date="2014" name="Int. J. Syst. Evol. Microbiol.">
        <title>Complete genome sequence of Corynebacterium casei LMG S-19264T (=DSM 44701T), isolated from a smear-ripened cheese.</title>
        <authorList>
            <consortium name="US DOE Joint Genome Institute (JGI-PGF)"/>
            <person name="Walter F."/>
            <person name="Albersmeier A."/>
            <person name="Kalinowski J."/>
            <person name="Ruckert C."/>
        </authorList>
    </citation>
    <scope>NUCLEOTIDE SEQUENCE</scope>
    <source>
        <strain evidence="29">KCTC 22169</strain>
    </source>
</reference>
<comment type="function">
    <text evidence="1 23">Cell wall formation. Synthesis of cross-linked peptidoglycan from the lipid intermediates. The enzyme has a penicillin-insensitive transglycosylase N-terminal domain (formation of linear glycan strands) and a penicillin-sensitive transpeptidase C-terminal domain (cross-linking of the peptide subunits).</text>
</comment>
<keyword evidence="15" id="KW-0472">Membrane</keyword>
<evidence type="ECO:0000256" key="1">
    <source>
        <dbReference type="ARBA" id="ARBA00002624"/>
    </source>
</evidence>
<feature type="region of interest" description="Disordered" evidence="25">
    <location>
        <begin position="726"/>
        <end position="746"/>
    </location>
</feature>
<evidence type="ECO:0000313" key="29">
    <source>
        <dbReference type="EMBL" id="GGX55656.1"/>
    </source>
</evidence>
<evidence type="ECO:0000256" key="23">
    <source>
        <dbReference type="PIRNR" id="PIRNR002799"/>
    </source>
</evidence>
<dbReference type="GO" id="GO:0009252">
    <property type="term" value="P:peptidoglycan biosynthetic process"/>
    <property type="evidence" value="ECO:0007669"/>
    <property type="project" value="UniProtKB-UniRule"/>
</dbReference>
<evidence type="ECO:0000256" key="4">
    <source>
        <dbReference type="ARBA" id="ARBA00007090"/>
    </source>
</evidence>
<dbReference type="Pfam" id="PF00912">
    <property type="entry name" value="Transgly"/>
    <property type="match status" value="1"/>
</dbReference>
<keyword evidence="12" id="KW-0378">Hydrolase</keyword>
<dbReference type="GO" id="GO:0008658">
    <property type="term" value="F:penicillin binding"/>
    <property type="evidence" value="ECO:0007669"/>
    <property type="project" value="UniProtKB-UniRule"/>
</dbReference>
<evidence type="ECO:0000256" key="16">
    <source>
        <dbReference type="ARBA" id="ARBA00023251"/>
    </source>
</evidence>
<dbReference type="GO" id="GO:0009002">
    <property type="term" value="F:serine-type D-Ala-D-Ala carboxypeptidase activity"/>
    <property type="evidence" value="ECO:0007669"/>
    <property type="project" value="UniProtKB-EC"/>
</dbReference>
<evidence type="ECO:0000256" key="25">
    <source>
        <dbReference type="SAM" id="MobiDB-lite"/>
    </source>
</evidence>
<keyword evidence="11 23" id="KW-0808">Transferase</keyword>
<evidence type="ECO:0000256" key="19">
    <source>
        <dbReference type="ARBA" id="ARBA00032454"/>
    </source>
</evidence>
<evidence type="ECO:0000256" key="22">
    <source>
        <dbReference type="NCBIfam" id="TIGR02071"/>
    </source>
</evidence>
<dbReference type="Proteomes" id="UP000626148">
    <property type="component" value="Unassembled WGS sequence"/>
</dbReference>
<name>A0A918KA14_9GAMM</name>
<evidence type="ECO:0000259" key="27">
    <source>
        <dbReference type="Pfam" id="PF00912"/>
    </source>
</evidence>
<evidence type="ECO:0000259" key="28">
    <source>
        <dbReference type="Pfam" id="PF14814"/>
    </source>
</evidence>
<dbReference type="InterPro" id="IPR012338">
    <property type="entry name" value="Beta-lactam/transpept-like"/>
</dbReference>
<dbReference type="GO" id="GO:0009274">
    <property type="term" value="C:peptidoglycan-based cell wall"/>
    <property type="evidence" value="ECO:0007669"/>
    <property type="project" value="UniProtKB-UniRule"/>
</dbReference>
<feature type="active site" description="Acyl-ester intermediate; for transpeptidase activity" evidence="24">
    <location>
        <position position="447"/>
    </location>
</feature>
<dbReference type="Gene3D" id="3.30.2060.10">
    <property type="entry name" value="Penicillin-binding protein 1b domain"/>
    <property type="match status" value="1"/>
</dbReference>
<evidence type="ECO:0000256" key="6">
    <source>
        <dbReference type="ARBA" id="ARBA00018637"/>
    </source>
</evidence>
<dbReference type="InterPro" id="IPR028166">
    <property type="entry name" value="UB2H"/>
</dbReference>
<dbReference type="PANTHER" id="PTHR32282">
    <property type="entry name" value="BINDING PROTEIN TRANSPEPTIDASE, PUTATIVE-RELATED"/>
    <property type="match status" value="1"/>
</dbReference>
<evidence type="ECO:0000256" key="5">
    <source>
        <dbReference type="ARBA" id="ARBA00007739"/>
    </source>
</evidence>
<comment type="pathway">
    <text evidence="3 23">Cell wall biogenesis; peptidoglycan biosynthesis.</text>
</comment>
<comment type="similarity">
    <text evidence="5 23">In the N-terminal section; belongs to the glycosyltransferase 51 family.</text>
</comment>
<dbReference type="InterPro" id="IPR001460">
    <property type="entry name" value="PCN-bd_Tpept"/>
</dbReference>
<comment type="caution">
    <text evidence="29">The sequence shown here is derived from an EMBL/GenBank/DDBJ whole genome shotgun (WGS) entry which is preliminary data.</text>
</comment>
<dbReference type="SUPFAM" id="SSF53955">
    <property type="entry name" value="Lysozyme-like"/>
    <property type="match status" value="1"/>
</dbReference>
<comment type="catalytic activity">
    <reaction evidence="20">
        <text>Preferential cleavage: (Ac)2-L-Lys-D-Ala-|-D-Ala. Also transpeptidation of peptidyl-alanyl moieties that are N-acyl substituents of D-alanine.</text>
        <dbReference type="EC" id="3.4.16.4"/>
    </reaction>
</comment>
<dbReference type="GO" id="GO:0008360">
    <property type="term" value="P:regulation of cell shape"/>
    <property type="evidence" value="ECO:0007669"/>
    <property type="project" value="UniProtKB-UniRule"/>
</dbReference>
<feature type="domain" description="Bifunctional transglycosylase second" evidence="28">
    <location>
        <begin position="50"/>
        <end position="133"/>
    </location>
</feature>
<evidence type="ECO:0000256" key="14">
    <source>
        <dbReference type="ARBA" id="ARBA00022984"/>
    </source>
</evidence>
<dbReference type="SUPFAM" id="SSF56601">
    <property type="entry name" value="beta-lactamase/transpeptidase-like"/>
    <property type="match status" value="1"/>
</dbReference>
<evidence type="ECO:0000256" key="8">
    <source>
        <dbReference type="ARBA" id="ARBA00022645"/>
    </source>
</evidence>
<organism evidence="29 30">
    <name type="scientific">Saccharospirillum salsuginis</name>
    <dbReference type="NCBI Taxonomy" id="418750"/>
    <lineage>
        <taxon>Bacteria</taxon>
        <taxon>Pseudomonadati</taxon>
        <taxon>Pseudomonadota</taxon>
        <taxon>Gammaproteobacteria</taxon>
        <taxon>Oceanospirillales</taxon>
        <taxon>Saccharospirillaceae</taxon>
        <taxon>Saccharospirillum</taxon>
    </lineage>
</organism>
<evidence type="ECO:0000256" key="10">
    <source>
        <dbReference type="ARBA" id="ARBA00022676"/>
    </source>
</evidence>
<feature type="active site" description="Proton donor; for transglycosylase activity" evidence="24">
    <location>
        <position position="169"/>
    </location>
</feature>
<dbReference type="EMBL" id="BMXR01000005">
    <property type="protein sequence ID" value="GGX55656.1"/>
    <property type="molecule type" value="Genomic_DNA"/>
</dbReference>
<evidence type="ECO:0000256" key="3">
    <source>
        <dbReference type="ARBA" id="ARBA00004752"/>
    </source>
</evidence>
<evidence type="ECO:0000256" key="17">
    <source>
        <dbReference type="ARBA" id="ARBA00023268"/>
    </source>
</evidence>
<comment type="catalytic activity">
    <reaction evidence="21">
        <text>[GlcNAc-(1-&gt;4)-Mur2Ac(oyl-L-Ala-gamma-D-Glu-L-Lys-D-Ala-D-Ala)](n)-di-trans,octa-cis-undecaprenyl diphosphate + beta-D-GlcNAc-(1-&gt;4)-Mur2Ac(oyl-L-Ala-gamma-D-Glu-L-Lys-D-Ala-D-Ala)-di-trans,octa-cis-undecaprenyl diphosphate = [GlcNAc-(1-&gt;4)-Mur2Ac(oyl-L-Ala-gamma-D-Glu-L-Lys-D-Ala-D-Ala)](n+1)-di-trans,octa-cis-undecaprenyl diphosphate + di-trans,octa-cis-undecaprenyl diphosphate + H(+)</text>
        <dbReference type="Rhea" id="RHEA:23708"/>
        <dbReference type="Rhea" id="RHEA-COMP:9602"/>
        <dbReference type="Rhea" id="RHEA-COMP:9603"/>
        <dbReference type="ChEBI" id="CHEBI:15378"/>
        <dbReference type="ChEBI" id="CHEBI:58405"/>
        <dbReference type="ChEBI" id="CHEBI:60033"/>
        <dbReference type="ChEBI" id="CHEBI:78435"/>
        <dbReference type="EC" id="2.4.99.28"/>
    </reaction>
</comment>
<evidence type="ECO:0000256" key="18">
    <source>
        <dbReference type="ARBA" id="ARBA00023316"/>
    </source>
</evidence>
<keyword evidence="9" id="KW-0645">Protease</keyword>
<keyword evidence="17" id="KW-0511">Multifunctional enzyme</keyword>
<evidence type="ECO:0000259" key="26">
    <source>
        <dbReference type="Pfam" id="PF00905"/>
    </source>
</evidence>
<keyword evidence="16" id="KW-0046">Antibiotic resistance</keyword>
<dbReference type="PIRSF" id="PIRSF002799">
    <property type="entry name" value="PBP_1b"/>
    <property type="match status" value="1"/>
</dbReference>
<evidence type="ECO:0000256" key="21">
    <source>
        <dbReference type="ARBA" id="ARBA00049902"/>
    </source>
</evidence>
<sequence>MVRWRLFQVGLLGLAVLVVWMFYLNAVVRDGFDGQRFSIPARVYSEAQDLYAGAPVSADRVEILLDDLGYRSSSRVNQPGRYRRTGQTIEVHTRGFEFWDGAEPARRLLLDFSQGSVNRVSEPDGSAVLLARLDPLFIGQIYPGVSEDRILVSLETVPPTLVAGLIAVEDQHFLDHHGISIVGIARALWANVTSGSIEQGGSTLTQQLVKNLYLSPDQTLWRKANEALMALLLEAHYDKEAILETYLNEVYIGQQGRRSINGFGLGAQFFFGSPLPSLDIHQQAMLVGLIKGPSYYNPRRNPERAIQRRNVVLRVWREAGVISQADYEHATRQPLDVSAVPGQASYPAFMDLVRRQLAEGYRKEDLLAEGLTVFTTLNPLAQNSLEQRVPAKLAEIERQHGLQAGDLEAAAVVTRPSTGDVLALLGGRKPELAGFNRALDARRPVGSLMKPAVYLAALEQGYTLATPISDAEVTVTAEDGKLWQPRNYDKTSHGTPLLMDALVNSYNQATARLGMTVGLAEVFDVIDRLGVDERPPAVPSVMLGAHGLSPMQVAQYFQTIAGNGFYTPLNAIRAVVHPEDGVLQRYDLSVENRFRPEQVFLLQEALHEVTRQGTARSLRWRLPEHWWLAGKTGTTDDNRDAWFAGYSGDRQAVVWVGRDGNEPTPLTGSTGALPVWADIMQALNPVQERRGQPANVEWLPVNAQGAVVSERCDGARPVPFIKGTAPNGRSRCDAGADTQTEGEEDDSWWQRLFN</sequence>
<dbReference type="PANTHER" id="PTHR32282:SF11">
    <property type="entry name" value="PENICILLIN-BINDING PROTEIN 1B"/>
    <property type="match status" value="1"/>
</dbReference>
<gene>
    <name evidence="29" type="primary">mrcB</name>
    <name evidence="29" type="ORF">GCM10007392_24180</name>
</gene>
<evidence type="ECO:0000256" key="20">
    <source>
        <dbReference type="ARBA" id="ARBA00034000"/>
    </source>
</evidence>
<dbReference type="NCBIfam" id="TIGR02071">
    <property type="entry name" value="PBP_1b"/>
    <property type="match status" value="1"/>
</dbReference>
<feature type="domain" description="Penicillin-binding protein transpeptidase" evidence="26">
    <location>
        <begin position="410"/>
        <end position="657"/>
    </location>
</feature>
<comment type="similarity">
    <text evidence="4 23">In the C-terminal section; belongs to the transpeptidase family.</text>
</comment>
<evidence type="ECO:0000256" key="2">
    <source>
        <dbReference type="ARBA" id="ARBA00004236"/>
    </source>
</evidence>
<dbReference type="InterPro" id="IPR001264">
    <property type="entry name" value="Glyco_trans_51"/>
</dbReference>
<accession>A0A918KA14</accession>
<dbReference type="InterPro" id="IPR050396">
    <property type="entry name" value="Glycosyltr_51/Transpeptidase"/>
</dbReference>
<evidence type="ECO:0000256" key="11">
    <source>
        <dbReference type="ARBA" id="ARBA00022679"/>
    </source>
</evidence>
<keyword evidence="7" id="KW-1003">Cell membrane</keyword>
<keyword evidence="10 23" id="KW-0328">Glycosyltransferase</keyword>
<proteinExistence type="inferred from homology"/>
<dbReference type="InterPro" id="IPR011813">
    <property type="entry name" value="PBP_1b"/>
</dbReference>
<dbReference type="Gene3D" id="1.10.3810.10">
    <property type="entry name" value="Biosynthetic peptidoglycan transglycosylase-like"/>
    <property type="match status" value="1"/>
</dbReference>
<evidence type="ECO:0000313" key="30">
    <source>
        <dbReference type="Proteomes" id="UP000626148"/>
    </source>
</evidence>
<protein>
    <recommendedName>
        <fullName evidence="6 22">Penicillin-binding protein 1B</fullName>
        <shortName evidence="23">PBP-1b</shortName>
        <shortName evidence="23">PBP1b</shortName>
    </recommendedName>
    <alternativeName>
        <fullName evidence="19 23">Murein polymerase</fullName>
    </alternativeName>
</protein>
<evidence type="ECO:0000256" key="9">
    <source>
        <dbReference type="ARBA" id="ARBA00022670"/>
    </source>
</evidence>
<evidence type="ECO:0000256" key="15">
    <source>
        <dbReference type="ARBA" id="ARBA00023136"/>
    </source>
</evidence>
<keyword evidence="13 23" id="KW-0133">Cell shape</keyword>
<dbReference type="GO" id="GO:0006508">
    <property type="term" value="P:proteolysis"/>
    <property type="evidence" value="ECO:0007669"/>
    <property type="project" value="UniProtKB-KW"/>
</dbReference>
<dbReference type="GO" id="GO:0030288">
    <property type="term" value="C:outer membrane-bounded periplasmic space"/>
    <property type="evidence" value="ECO:0007669"/>
    <property type="project" value="TreeGrafter"/>
</dbReference>
<comment type="subcellular location">
    <subcellularLocation>
        <location evidence="2">Cell membrane</location>
    </subcellularLocation>
</comment>
<evidence type="ECO:0000256" key="13">
    <source>
        <dbReference type="ARBA" id="ARBA00022960"/>
    </source>
</evidence>
<dbReference type="GO" id="GO:0071555">
    <property type="term" value="P:cell wall organization"/>
    <property type="evidence" value="ECO:0007669"/>
    <property type="project" value="UniProtKB-UniRule"/>
</dbReference>
<dbReference type="InterPro" id="IPR036950">
    <property type="entry name" value="PBP_transglycosylase"/>
</dbReference>
<keyword evidence="8" id="KW-0121">Carboxypeptidase</keyword>
<keyword evidence="14 23" id="KW-0573">Peptidoglycan synthesis</keyword>
<evidence type="ECO:0000256" key="24">
    <source>
        <dbReference type="PIRSR" id="PIRSR002799-1"/>
    </source>
</evidence>
<dbReference type="Pfam" id="PF14814">
    <property type="entry name" value="UB2H"/>
    <property type="match status" value="1"/>
</dbReference>
<dbReference type="GO" id="GO:0008955">
    <property type="term" value="F:peptidoglycan glycosyltransferase activity"/>
    <property type="evidence" value="ECO:0007669"/>
    <property type="project" value="UniProtKB-UniRule"/>
</dbReference>
<evidence type="ECO:0000256" key="12">
    <source>
        <dbReference type="ARBA" id="ARBA00022801"/>
    </source>
</evidence>
<evidence type="ECO:0000256" key="7">
    <source>
        <dbReference type="ARBA" id="ARBA00022475"/>
    </source>
</evidence>